<dbReference type="OrthoDB" id="207378at2759"/>
<reference evidence="1" key="2">
    <citation type="submission" date="2022-06" db="UniProtKB">
        <authorList>
            <consortium name="EnsemblMetazoa"/>
        </authorList>
    </citation>
    <scope>IDENTIFICATION</scope>
    <source>
        <strain evidence="1">PS312</strain>
    </source>
</reference>
<dbReference type="InterPro" id="IPR052728">
    <property type="entry name" value="O2_lipid_transport_reg"/>
</dbReference>
<evidence type="ECO:0000313" key="1">
    <source>
        <dbReference type="EnsemblMetazoa" id="PPA34767.1"/>
    </source>
</evidence>
<evidence type="ECO:0000313" key="2">
    <source>
        <dbReference type="Proteomes" id="UP000005239"/>
    </source>
</evidence>
<sequence length="733" mass="84055">MVNIAFAQDARRIFTRTLMHQRERSNLLKNESFTSMVYQKGGSFYSFSDLLGGLASTEITADISEECKEDLELILREQQFINHTAGFFQNVLLPMKDSAGKIGPAIMKGHAYFAGHYSECARINFEIPGRTRNFKGAYFKVGVDQSMKNNDEPGACKSYNGLGILWYFGMCFPSTCSSTDLMKVLKPDNGTTSFPNPVCQLQKSAENIRELDAGFWITVSIMGGIVLVCIVSGVLDFYFADAVRDRPFGKSFLWRLIMACSLYTNVASIFDISGANKEGQIAPIHCMRFFSMCWVVMCHLTAWNIPVIANLEDFLELTRDITTEVVINGFFSVDTFYFMGGVLLTFVWFKNYERNPKATNAPSTWVMFYVHRVLRLSPAFYMVVIFYTFVLKQMLRDTPYSMIPTDNCYETWWVELLYLHNFIDHDKLCLGYSWYLASDMQMYPFTSLFIIPMAIKPIFGFIVAAAVFIISTGVNIALVYYYHRPANQGFFGPKDPEMTNFDNYNMYMYDSPLIRCQIYIIGLIVGWFLQTRKKLRINWVVNIAGWCLSFALLLTPVLCLHDQTNGEAIPIFWRHPFLCRAMYSAFSRVSWGLGLSWILIACYYGYGGPINAFMCWHIWIPFGRLTYCGYLIHISVLILVLGQTKDEVYFSSFVDTIITRVIPIIVLTFFFSIFWSACFEISFGKVEMLLLGGLRAPPSKTKNENTEKMDRPLEYLDKRSLKPKQCDPSSIRL</sequence>
<reference evidence="2" key="1">
    <citation type="journal article" date="2008" name="Nat. Genet.">
        <title>The Pristionchus pacificus genome provides a unique perspective on nematode lifestyle and parasitism.</title>
        <authorList>
            <person name="Dieterich C."/>
            <person name="Clifton S.W."/>
            <person name="Schuster L.N."/>
            <person name="Chinwalla A."/>
            <person name="Delehaunty K."/>
            <person name="Dinkelacker I."/>
            <person name="Fulton L."/>
            <person name="Fulton R."/>
            <person name="Godfrey J."/>
            <person name="Minx P."/>
            <person name="Mitreva M."/>
            <person name="Roeseler W."/>
            <person name="Tian H."/>
            <person name="Witte H."/>
            <person name="Yang S.P."/>
            <person name="Wilson R.K."/>
            <person name="Sommer R.J."/>
        </authorList>
    </citation>
    <scope>NUCLEOTIDE SEQUENCE [LARGE SCALE GENOMIC DNA]</scope>
    <source>
        <strain evidence="2">PS312</strain>
    </source>
</reference>
<name>A0A2A6C733_PRIPA</name>
<accession>A0A8R1UN10</accession>
<protein>
    <submittedName>
        <fullName evidence="1">Oac-55</fullName>
    </submittedName>
</protein>
<organism evidence="1 2">
    <name type="scientific">Pristionchus pacificus</name>
    <name type="common">Parasitic nematode worm</name>
    <dbReference type="NCBI Taxonomy" id="54126"/>
    <lineage>
        <taxon>Eukaryota</taxon>
        <taxon>Metazoa</taxon>
        <taxon>Ecdysozoa</taxon>
        <taxon>Nematoda</taxon>
        <taxon>Chromadorea</taxon>
        <taxon>Rhabditida</taxon>
        <taxon>Rhabditina</taxon>
        <taxon>Diplogasteromorpha</taxon>
        <taxon>Diplogasteroidea</taxon>
        <taxon>Neodiplogasteridae</taxon>
        <taxon>Pristionchus</taxon>
    </lineage>
</organism>
<dbReference type="PANTHER" id="PTHR11161:SF55">
    <property type="entry name" value="NOSE RESISTANT-TO-FLUOXETINE PROTEIN N-TERMINAL DOMAIN-CONTAINING PROTEIN"/>
    <property type="match status" value="1"/>
</dbReference>
<dbReference type="Proteomes" id="UP000005239">
    <property type="component" value="Unassembled WGS sequence"/>
</dbReference>
<accession>A0A2A6C733</accession>
<dbReference type="AlphaFoldDB" id="A0A2A6C733"/>
<dbReference type="EnsemblMetazoa" id="PPA34767.1">
    <property type="protein sequence ID" value="PPA34767.1"/>
    <property type="gene ID" value="WBGene00273136"/>
</dbReference>
<dbReference type="PANTHER" id="PTHR11161">
    <property type="entry name" value="O-ACYLTRANSFERASE"/>
    <property type="match status" value="1"/>
</dbReference>
<dbReference type="SMART" id="SM00703">
    <property type="entry name" value="NRF"/>
    <property type="match status" value="1"/>
</dbReference>
<gene>
    <name evidence="1" type="primary">WBGene00273136</name>
</gene>
<keyword evidence="2" id="KW-1185">Reference proteome</keyword>
<dbReference type="Pfam" id="PF20146">
    <property type="entry name" value="NRF"/>
    <property type="match status" value="1"/>
</dbReference>
<dbReference type="InterPro" id="IPR006621">
    <property type="entry name" value="Nose-resist-to-fluoxetine_N"/>
</dbReference>
<proteinExistence type="predicted"/>